<evidence type="ECO:0000313" key="2">
    <source>
        <dbReference type="EMBL" id="KAA2260661.1"/>
    </source>
</evidence>
<gene>
    <name evidence="2" type="ORF">F0L68_19890</name>
</gene>
<keyword evidence="1" id="KW-0732">Signal</keyword>
<dbReference type="OrthoDB" id="122427at2"/>
<keyword evidence="3" id="KW-1185">Reference proteome</keyword>
<reference evidence="2 3" key="2">
    <citation type="submission" date="2019-09" db="EMBL/GenBank/DDBJ databases">
        <authorList>
            <person name="Jin C."/>
        </authorList>
    </citation>
    <scope>NUCLEOTIDE SEQUENCE [LARGE SCALE GENOMIC DNA]</scope>
    <source>
        <strain evidence="2 3">AN110305</strain>
    </source>
</reference>
<keyword evidence="2" id="KW-0808">Transferase</keyword>
<accession>A0A5B2XCA2</accession>
<dbReference type="EMBL" id="VUOB01000035">
    <property type="protein sequence ID" value="KAA2260661.1"/>
    <property type="molecule type" value="Genomic_DNA"/>
</dbReference>
<name>A0A5B2XCA2_9PSEU</name>
<feature type="signal peptide" evidence="1">
    <location>
        <begin position="1"/>
        <end position="29"/>
    </location>
</feature>
<dbReference type="InterPro" id="IPR046580">
    <property type="entry name" value="DUF6640"/>
</dbReference>
<organism evidence="2 3">
    <name type="scientific">Solihabitans fulvus</name>
    <dbReference type="NCBI Taxonomy" id="1892852"/>
    <lineage>
        <taxon>Bacteria</taxon>
        <taxon>Bacillati</taxon>
        <taxon>Actinomycetota</taxon>
        <taxon>Actinomycetes</taxon>
        <taxon>Pseudonocardiales</taxon>
        <taxon>Pseudonocardiaceae</taxon>
        <taxon>Solihabitans</taxon>
    </lineage>
</organism>
<dbReference type="Proteomes" id="UP000323454">
    <property type="component" value="Unassembled WGS sequence"/>
</dbReference>
<comment type="caution">
    <text evidence="2">The sequence shown here is derived from an EMBL/GenBank/DDBJ whole genome shotgun (WGS) entry which is preliminary data.</text>
</comment>
<dbReference type="RefSeq" id="WP_149851123.1">
    <property type="nucleotide sequence ID" value="NZ_VUOB01000035.1"/>
</dbReference>
<reference evidence="2 3" key="1">
    <citation type="submission" date="2019-09" db="EMBL/GenBank/DDBJ databases">
        <title>Goodfellowia gen. nov., a new genus of the Pseudonocardineae related to Actinoalloteichus, containing Goodfellowia coeruleoviolacea gen. nov., comb. nov. gen. nov., comb. nov.</title>
        <authorList>
            <person name="Labeda D."/>
        </authorList>
    </citation>
    <scope>NUCLEOTIDE SEQUENCE [LARGE SCALE GENOMIC DNA]</scope>
    <source>
        <strain evidence="2 3">AN110305</strain>
    </source>
</reference>
<protein>
    <submittedName>
        <fullName evidence="2">Acetyltransferase</fullName>
    </submittedName>
</protein>
<sequence>MANISLKKFPFGKVLISLSAVGTMVGSYAADWNETHIYNPTWPPHAKFHNAQTMSMGTALSLATLYHVWKRGQSRASLDSAAIIASMYGLTQLSAALYPGTASVDPPREDSWPQLKYTLPSLGMVLLGYLTERYRITRK</sequence>
<evidence type="ECO:0000256" key="1">
    <source>
        <dbReference type="SAM" id="SignalP"/>
    </source>
</evidence>
<dbReference type="Pfam" id="PF20345">
    <property type="entry name" value="DUF6640"/>
    <property type="match status" value="1"/>
</dbReference>
<proteinExistence type="predicted"/>
<dbReference type="AlphaFoldDB" id="A0A5B2XCA2"/>
<feature type="chain" id="PRO_5022768614" evidence="1">
    <location>
        <begin position="30"/>
        <end position="139"/>
    </location>
</feature>
<dbReference type="GO" id="GO:0016740">
    <property type="term" value="F:transferase activity"/>
    <property type="evidence" value="ECO:0007669"/>
    <property type="project" value="UniProtKB-KW"/>
</dbReference>
<evidence type="ECO:0000313" key="3">
    <source>
        <dbReference type="Proteomes" id="UP000323454"/>
    </source>
</evidence>